<feature type="transmembrane region" description="Helical" evidence="9">
    <location>
        <begin position="90"/>
        <end position="109"/>
    </location>
</feature>
<evidence type="ECO:0000256" key="9">
    <source>
        <dbReference type="SAM" id="Phobius"/>
    </source>
</evidence>
<feature type="transmembrane region" description="Helical" evidence="9">
    <location>
        <begin position="121"/>
        <end position="143"/>
    </location>
</feature>
<dbReference type="Proteomes" id="UP000471640">
    <property type="component" value="Unassembled WGS sequence"/>
</dbReference>
<dbReference type="Gene3D" id="3.30.465.10">
    <property type="match status" value="1"/>
</dbReference>
<keyword evidence="2 8" id="KW-0812">Transmembrane</keyword>
<evidence type="ECO:0000256" key="4">
    <source>
        <dbReference type="ARBA" id="ARBA00022989"/>
    </source>
</evidence>
<proteinExistence type="predicted"/>
<dbReference type="InterPro" id="IPR046342">
    <property type="entry name" value="CBS_dom_sf"/>
</dbReference>
<organism evidence="12 13">
    <name type="scientific">Thiorhodococcus mannitoliphagus</name>
    <dbReference type="NCBI Taxonomy" id="329406"/>
    <lineage>
        <taxon>Bacteria</taxon>
        <taxon>Pseudomonadati</taxon>
        <taxon>Pseudomonadota</taxon>
        <taxon>Gammaproteobacteria</taxon>
        <taxon>Chromatiales</taxon>
        <taxon>Chromatiaceae</taxon>
        <taxon>Thiorhodococcus</taxon>
    </lineage>
</organism>
<keyword evidence="13" id="KW-1185">Reference proteome</keyword>
<reference evidence="12 13" key="2">
    <citation type="submission" date="2020-02" db="EMBL/GenBank/DDBJ databases">
        <title>Genome sequences of Thiorhodococcus mannitoliphagus and Thiorhodococcus minor, purple sulfur photosynthetic bacteria in the gammaproteobacterial family, Chromatiaceae.</title>
        <authorList>
            <person name="Aviles F.A."/>
            <person name="Meyer T.E."/>
            <person name="Kyndt J.A."/>
        </authorList>
    </citation>
    <scope>NUCLEOTIDE SEQUENCE [LARGE SCALE GENOMIC DNA]</scope>
    <source>
        <strain evidence="12 13">DSM 18266</strain>
    </source>
</reference>
<dbReference type="InterPro" id="IPR005170">
    <property type="entry name" value="Transptr-assoc_dom"/>
</dbReference>
<dbReference type="InterPro" id="IPR000644">
    <property type="entry name" value="CBS_dom"/>
</dbReference>
<evidence type="ECO:0000313" key="13">
    <source>
        <dbReference type="Proteomes" id="UP000471640"/>
    </source>
</evidence>
<dbReference type="Pfam" id="PF01595">
    <property type="entry name" value="CNNM"/>
    <property type="match status" value="1"/>
</dbReference>
<evidence type="ECO:0000256" key="1">
    <source>
        <dbReference type="ARBA" id="ARBA00004141"/>
    </source>
</evidence>
<name>A0A6P1DYL5_9GAMM</name>
<comment type="caution">
    <text evidence="12">The sequence shown here is derived from an EMBL/GenBank/DDBJ whole genome shotgun (WGS) entry which is preliminary data.</text>
</comment>
<dbReference type="SMART" id="SM01091">
    <property type="entry name" value="CorC_HlyC"/>
    <property type="match status" value="1"/>
</dbReference>
<evidence type="ECO:0000256" key="3">
    <source>
        <dbReference type="ARBA" id="ARBA00022737"/>
    </source>
</evidence>
<dbReference type="InterPro" id="IPR044751">
    <property type="entry name" value="Ion_transp-like_CBS"/>
</dbReference>
<comment type="subcellular location">
    <subcellularLocation>
        <location evidence="1">Membrane</location>
        <topology evidence="1">Multi-pass membrane protein</topology>
    </subcellularLocation>
</comment>
<dbReference type="Gene3D" id="3.10.580.10">
    <property type="entry name" value="CBS-domain"/>
    <property type="match status" value="1"/>
</dbReference>
<feature type="transmembrane region" description="Helical" evidence="9">
    <location>
        <begin position="58"/>
        <end position="83"/>
    </location>
</feature>
<evidence type="ECO:0000256" key="2">
    <source>
        <dbReference type="ARBA" id="ARBA00022692"/>
    </source>
</evidence>
<dbReference type="RefSeq" id="WP_164656851.1">
    <property type="nucleotide sequence ID" value="NZ_JAAIJR010000199.1"/>
</dbReference>
<evidence type="ECO:0000259" key="11">
    <source>
        <dbReference type="PROSITE" id="PS51846"/>
    </source>
</evidence>
<evidence type="ECO:0000256" key="7">
    <source>
        <dbReference type="PROSITE-ProRule" id="PRU00703"/>
    </source>
</evidence>
<evidence type="ECO:0000259" key="10">
    <source>
        <dbReference type="PROSITE" id="PS51371"/>
    </source>
</evidence>
<dbReference type="GO" id="GO:0005886">
    <property type="term" value="C:plasma membrane"/>
    <property type="evidence" value="ECO:0007669"/>
    <property type="project" value="TreeGrafter"/>
</dbReference>
<feature type="domain" description="CNNM transmembrane" evidence="11">
    <location>
        <begin position="1"/>
        <end position="187"/>
    </location>
</feature>
<dbReference type="Pfam" id="PF03471">
    <property type="entry name" value="CorC_HlyC"/>
    <property type="match status" value="1"/>
</dbReference>
<evidence type="ECO:0000256" key="8">
    <source>
        <dbReference type="PROSITE-ProRule" id="PRU01193"/>
    </source>
</evidence>
<dbReference type="InterPro" id="IPR036318">
    <property type="entry name" value="FAD-bd_PCMH-like_sf"/>
</dbReference>
<reference evidence="13" key="1">
    <citation type="journal article" date="2020" name="Microbiol. Resour. Announc.">
        <title>Draft Genome Sequences of Thiorhodococcus mannitoliphagus and Thiorhodococcus minor, Purple Sulfur Photosynthetic Bacteria in the Gammaproteobacterial Family Chromatiaceae.</title>
        <authorList>
            <person name="Aviles F.A."/>
            <person name="Meyer T.E."/>
            <person name="Kyndt J.A."/>
        </authorList>
    </citation>
    <scope>NUCLEOTIDE SEQUENCE [LARGE SCALE GENOMIC DNA]</scope>
    <source>
        <strain evidence="13">DSM 18266</strain>
    </source>
</reference>
<feature type="domain" description="CBS" evidence="10">
    <location>
        <begin position="270"/>
        <end position="326"/>
    </location>
</feature>
<dbReference type="InterPro" id="IPR016169">
    <property type="entry name" value="FAD-bd_PCMH_sub2"/>
</dbReference>
<dbReference type="PANTHER" id="PTHR22777:SF17">
    <property type="entry name" value="UPF0053 PROTEIN SLL0260"/>
    <property type="match status" value="1"/>
</dbReference>
<dbReference type="PANTHER" id="PTHR22777">
    <property type="entry name" value="HEMOLYSIN-RELATED"/>
    <property type="match status" value="1"/>
</dbReference>
<dbReference type="AlphaFoldDB" id="A0A6P1DYL5"/>
<dbReference type="SUPFAM" id="SSF54631">
    <property type="entry name" value="CBS-domain pair"/>
    <property type="match status" value="1"/>
</dbReference>
<dbReference type="Pfam" id="PF00571">
    <property type="entry name" value="CBS"/>
    <property type="match status" value="1"/>
</dbReference>
<evidence type="ECO:0000313" key="12">
    <source>
        <dbReference type="EMBL" id="NEX23417.1"/>
    </source>
</evidence>
<gene>
    <name evidence="12" type="ORF">G3480_24505</name>
</gene>
<dbReference type="CDD" id="cd04590">
    <property type="entry name" value="CBS_pair_CorC_HlyC_assoc"/>
    <property type="match status" value="1"/>
</dbReference>
<keyword evidence="3" id="KW-0677">Repeat</keyword>
<dbReference type="GO" id="GO:0050660">
    <property type="term" value="F:flavin adenine dinucleotide binding"/>
    <property type="evidence" value="ECO:0007669"/>
    <property type="project" value="InterPro"/>
</dbReference>
<dbReference type="PROSITE" id="PS51846">
    <property type="entry name" value="CNNM"/>
    <property type="match status" value="1"/>
</dbReference>
<keyword evidence="5 7" id="KW-0129">CBS domain</keyword>
<keyword evidence="4 8" id="KW-1133">Transmembrane helix</keyword>
<dbReference type="PROSITE" id="PS51371">
    <property type="entry name" value="CBS"/>
    <property type="match status" value="1"/>
</dbReference>
<sequence>MDWPIALLVMLFFLLLKGFFSGSEIAIVNSDKLKLRHHAKQGDRRAALLLKMFRKPDVVLGTTLVGTNLATVIISTLGALICIQAFGESGALISVLILTPFLLIFGEVVPKSVFQQKADTIAPNVSGLLRFFSYLFYPVIFIFSRVARFATRLVGGASTRQNLFITREELRALLDDGESTGGVGTVDRQSIRRIIRFADTTVGQAMIPLPDVVGINEMRSTADAVMLVMKHGYNRLPVYRGNITNLKGVLTLSTWDLLDESIDERPITDFIHPPLYLSPNQTIDQTLPLLQEREDHMAIVVDEFGSGVGIITMEDVFEEVVGDIDVGYDFDEYRPKRQYFIESSGATAYRTAGRTPLSELNDVLHIKLPLTEAHTIGGFVTARLRRLAHEGDQIEEEGYRFIVEQANDKTVQRVRAEQI</sequence>
<dbReference type="InterPro" id="IPR002550">
    <property type="entry name" value="CNNM"/>
</dbReference>
<dbReference type="SUPFAM" id="SSF56176">
    <property type="entry name" value="FAD-binding/transporter-associated domain-like"/>
    <property type="match status" value="1"/>
</dbReference>
<evidence type="ECO:0000256" key="5">
    <source>
        <dbReference type="ARBA" id="ARBA00023122"/>
    </source>
</evidence>
<accession>A0A6P1DYL5</accession>
<keyword evidence="6 8" id="KW-0472">Membrane</keyword>
<evidence type="ECO:0000256" key="6">
    <source>
        <dbReference type="ARBA" id="ARBA00023136"/>
    </source>
</evidence>
<dbReference type="EMBL" id="JAAIJR010000199">
    <property type="protein sequence ID" value="NEX23417.1"/>
    <property type="molecule type" value="Genomic_DNA"/>
</dbReference>
<protein>
    <submittedName>
        <fullName evidence="12">HlyC/CorC family transporter</fullName>
    </submittedName>
</protein>